<comment type="caution">
    <text evidence="2">The sequence shown here is derived from an EMBL/GenBank/DDBJ whole genome shotgun (WGS) entry which is preliminary data.</text>
</comment>
<dbReference type="InterPro" id="IPR002575">
    <property type="entry name" value="Aminoglycoside_PTrfase"/>
</dbReference>
<gene>
    <name evidence="2" type="ORF">GCM10017044_16350</name>
</gene>
<organism evidence="2 3">
    <name type="scientific">Kordiimonas sediminis</name>
    <dbReference type="NCBI Taxonomy" id="1735581"/>
    <lineage>
        <taxon>Bacteria</taxon>
        <taxon>Pseudomonadati</taxon>
        <taxon>Pseudomonadota</taxon>
        <taxon>Alphaproteobacteria</taxon>
        <taxon>Kordiimonadales</taxon>
        <taxon>Kordiimonadaceae</taxon>
        <taxon>Kordiimonas</taxon>
    </lineage>
</organism>
<dbReference type="Gene3D" id="3.90.1200.10">
    <property type="match status" value="1"/>
</dbReference>
<dbReference type="Proteomes" id="UP000630923">
    <property type="component" value="Unassembled WGS sequence"/>
</dbReference>
<evidence type="ECO:0000313" key="3">
    <source>
        <dbReference type="Proteomes" id="UP000630923"/>
    </source>
</evidence>
<sequence>MQFSFLPDHRHIDSMGHQDRMEAQYQFIADCGWSEADLFPLQADASGRTYTRLIKSDATALLMDASTPGQNLGAYVSVAEGLSGMGFRVPAIYAQDLSNGLALIEDFGDKTFSNELGSAAGDDEATLYDLALDVLLKLRETPVPATLQVPDYSLDKLLEEVSRFLKWFVPAVRGAEVSEDETKIFLDAWSETLDVLDDETTVLVHRDFHVDNLMLIDGEAGVKRCGLLDFQDAVLGSPVYDLVSLLEDARRDVSPTIKTNVIQRYLDRVRVQNSAALKRDMAILGAQRHTKILGIFVRMSVEKGKHGYLPYIPRVQQQLSAALEHPSLKKVRKATDDIVPDWRTATFTSYEG</sequence>
<evidence type="ECO:0000259" key="1">
    <source>
        <dbReference type="Pfam" id="PF01636"/>
    </source>
</evidence>
<evidence type="ECO:0000313" key="2">
    <source>
        <dbReference type="EMBL" id="GHF22720.1"/>
    </source>
</evidence>
<reference evidence="2" key="1">
    <citation type="journal article" date="2014" name="Int. J. Syst. Evol. Microbiol.">
        <title>Complete genome sequence of Corynebacterium casei LMG S-19264T (=DSM 44701T), isolated from a smear-ripened cheese.</title>
        <authorList>
            <consortium name="US DOE Joint Genome Institute (JGI-PGF)"/>
            <person name="Walter F."/>
            <person name="Albersmeier A."/>
            <person name="Kalinowski J."/>
            <person name="Ruckert C."/>
        </authorList>
    </citation>
    <scope>NUCLEOTIDE SEQUENCE</scope>
    <source>
        <strain evidence="2">KCTC 42590</strain>
    </source>
</reference>
<feature type="domain" description="Aminoglycoside phosphotransferase" evidence="1">
    <location>
        <begin position="40"/>
        <end position="266"/>
    </location>
</feature>
<dbReference type="Gene3D" id="3.30.200.20">
    <property type="entry name" value="Phosphorylase Kinase, domain 1"/>
    <property type="match status" value="1"/>
</dbReference>
<proteinExistence type="predicted"/>
<dbReference type="InterPro" id="IPR011009">
    <property type="entry name" value="Kinase-like_dom_sf"/>
</dbReference>
<dbReference type="RefSeq" id="WP_191251830.1">
    <property type="nucleotide sequence ID" value="NZ_BNCI01000002.1"/>
</dbReference>
<reference evidence="2" key="2">
    <citation type="submission" date="2020-09" db="EMBL/GenBank/DDBJ databases">
        <authorList>
            <person name="Sun Q."/>
            <person name="Kim S."/>
        </authorList>
    </citation>
    <scope>NUCLEOTIDE SEQUENCE</scope>
    <source>
        <strain evidence="2">KCTC 42590</strain>
    </source>
</reference>
<dbReference type="AlphaFoldDB" id="A0A919ASL2"/>
<dbReference type="Pfam" id="PF01636">
    <property type="entry name" value="APH"/>
    <property type="match status" value="1"/>
</dbReference>
<accession>A0A919ASL2</accession>
<name>A0A919ASL2_9PROT</name>
<protein>
    <submittedName>
        <fullName evidence="2">Aminoglycoside phosphotransferase</fullName>
    </submittedName>
</protein>
<keyword evidence="3" id="KW-1185">Reference proteome</keyword>
<dbReference type="EMBL" id="BNCI01000002">
    <property type="protein sequence ID" value="GHF22720.1"/>
    <property type="molecule type" value="Genomic_DNA"/>
</dbReference>
<dbReference type="SUPFAM" id="SSF56112">
    <property type="entry name" value="Protein kinase-like (PK-like)"/>
    <property type="match status" value="1"/>
</dbReference>